<evidence type="ECO:0000313" key="3">
    <source>
        <dbReference type="Proteomes" id="UP001153269"/>
    </source>
</evidence>
<feature type="region of interest" description="Disordered" evidence="1">
    <location>
        <begin position="111"/>
        <end position="172"/>
    </location>
</feature>
<sequence length="172" mass="19075">MLQTHGCAGMGRCHSLGRRPSCKAVYLKGLPVLHATEKRAKDWRNYLAMRAISKPGSSFGRQLKKVPVQHLVSSIVALSSMHVSHSEIKKLHQVEPGLRLKTRCLRAVQRRLHGERNERRTNDQSWKAPIKGGSSPETGKAHNAAGRSPPPGTRTYTRELMGVCAGSRRQRG</sequence>
<comment type="caution">
    <text evidence="2">The sequence shown here is derived from an EMBL/GenBank/DDBJ whole genome shotgun (WGS) entry which is preliminary data.</text>
</comment>
<dbReference type="EMBL" id="CADEAL010001835">
    <property type="protein sequence ID" value="CAB1435946.1"/>
    <property type="molecule type" value="Genomic_DNA"/>
</dbReference>
<accession>A0A9N7UTC0</accession>
<evidence type="ECO:0000256" key="1">
    <source>
        <dbReference type="SAM" id="MobiDB-lite"/>
    </source>
</evidence>
<feature type="compositionally biased region" description="Basic and acidic residues" evidence="1">
    <location>
        <begin position="112"/>
        <end position="122"/>
    </location>
</feature>
<dbReference type="AlphaFoldDB" id="A0A9N7UTC0"/>
<gene>
    <name evidence="2" type="ORF">PLEPLA_LOCUS23966</name>
</gene>
<reference evidence="2" key="1">
    <citation type="submission" date="2020-03" db="EMBL/GenBank/DDBJ databases">
        <authorList>
            <person name="Weist P."/>
        </authorList>
    </citation>
    <scope>NUCLEOTIDE SEQUENCE</scope>
</reference>
<organism evidence="2 3">
    <name type="scientific">Pleuronectes platessa</name>
    <name type="common">European plaice</name>
    <dbReference type="NCBI Taxonomy" id="8262"/>
    <lineage>
        <taxon>Eukaryota</taxon>
        <taxon>Metazoa</taxon>
        <taxon>Chordata</taxon>
        <taxon>Craniata</taxon>
        <taxon>Vertebrata</taxon>
        <taxon>Euteleostomi</taxon>
        <taxon>Actinopterygii</taxon>
        <taxon>Neopterygii</taxon>
        <taxon>Teleostei</taxon>
        <taxon>Neoteleostei</taxon>
        <taxon>Acanthomorphata</taxon>
        <taxon>Carangaria</taxon>
        <taxon>Pleuronectiformes</taxon>
        <taxon>Pleuronectoidei</taxon>
        <taxon>Pleuronectidae</taxon>
        <taxon>Pleuronectes</taxon>
    </lineage>
</organism>
<proteinExistence type="predicted"/>
<evidence type="ECO:0000313" key="2">
    <source>
        <dbReference type="EMBL" id="CAB1435946.1"/>
    </source>
</evidence>
<keyword evidence="3" id="KW-1185">Reference proteome</keyword>
<dbReference type="Proteomes" id="UP001153269">
    <property type="component" value="Unassembled WGS sequence"/>
</dbReference>
<name>A0A9N7UTC0_PLEPL</name>
<protein>
    <submittedName>
        <fullName evidence="2">Uncharacterized protein</fullName>
    </submittedName>
</protein>